<dbReference type="RefSeq" id="WP_186876714.1">
    <property type="nucleotide sequence ID" value="NZ_JACOPF010000003.1"/>
</dbReference>
<sequence length="219" mass="25172">MGLMDGKMGFRSTGFYPVGRKNEGPGLIETLDMLFTDVETEGRKNGYTRAAEEYEKAFCSVKEEYKQVKELIEFQKDTHDIQLEALMEKLELLEEEVRRLENQVEENTKAVAHKYDIPVSQVRGFVSSGTLITGSMIGAACILALIYEQKKRKLQKAEQQGYLEAREVFETKINKEKRKLEKLKEKGEKEIRELVNMVGEVLDDIAEEQMKIAELKILL</sequence>
<evidence type="ECO:0000313" key="4">
    <source>
        <dbReference type="Proteomes" id="UP000652477"/>
    </source>
</evidence>
<feature type="coiled-coil region" evidence="1">
    <location>
        <begin position="76"/>
        <end position="110"/>
    </location>
</feature>
<organism evidence="3 4">
    <name type="scientific">Mediterraneibacter hominis</name>
    <dbReference type="NCBI Taxonomy" id="2763054"/>
    <lineage>
        <taxon>Bacteria</taxon>
        <taxon>Bacillati</taxon>
        <taxon>Bacillota</taxon>
        <taxon>Clostridia</taxon>
        <taxon>Lachnospirales</taxon>
        <taxon>Lachnospiraceae</taxon>
        <taxon>Mediterraneibacter</taxon>
    </lineage>
</organism>
<evidence type="ECO:0000256" key="2">
    <source>
        <dbReference type="SAM" id="Phobius"/>
    </source>
</evidence>
<evidence type="ECO:0000313" key="3">
    <source>
        <dbReference type="EMBL" id="MBC5690067.1"/>
    </source>
</evidence>
<keyword evidence="2" id="KW-0472">Membrane</keyword>
<dbReference type="Proteomes" id="UP000652477">
    <property type="component" value="Unassembled WGS sequence"/>
</dbReference>
<dbReference type="EMBL" id="JACOPF010000003">
    <property type="protein sequence ID" value="MBC5690067.1"/>
    <property type="molecule type" value="Genomic_DNA"/>
</dbReference>
<accession>A0A923LJM6</accession>
<protein>
    <submittedName>
        <fullName evidence="3">Uncharacterized protein</fullName>
    </submittedName>
</protein>
<gene>
    <name evidence="3" type="ORF">H8S37_14205</name>
</gene>
<proteinExistence type="predicted"/>
<keyword evidence="2" id="KW-1133">Transmembrane helix</keyword>
<keyword evidence="4" id="KW-1185">Reference proteome</keyword>
<evidence type="ECO:0000256" key="1">
    <source>
        <dbReference type="SAM" id="Coils"/>
    </source>
</evidence>
<feature type="transmembrane region" description="Helical" evidence="2">
    <location>
        <begin position="125"/>
        <end position="147"/>
    </location>
</feature>
<keyword evidence="2" id="KW-0812">Transmembrane</keyword>
<feature type="coiled-coil region" evidence="1">
    <location>
        <begin position="166"/>
        <end position="197"/>
    </location>
</feature>
<dbReference type="AlphaFoldDB" id="A0A923LJM6"/>
<reference evidence="3" key="1">
    <citation type="submission" date="2020-08" db="EMBL/GenBank/DDBJ databases">
        <title>Genome public.</title>
        <authorList>
            <person name="Liu C."/>
            <person name="Sun Q."/>
        </authorList>
    </citation>
    <scope>NUCLEOTIDE SEQUENCE</scope>
    <source>
        <strain evidence="3">NSJ-55</strain>
    </source>
</reference>
<keyword evidence="1" id="KW-0175">Coiled coil</keyword>
<name>A0A923LJM6_9FIRM</name>
<comment type="caution">
    <text evidence="3">The sequence shown here is derived from an EMBL/GenBank/DDBJ whole genome shotgun (WGS) entry which is preliminary data.</text>
</comment>